<protein>
    <recommendedName>
        <fullName evidence="9">Innexin</fullName>
    </recommendedName>
</protein>
<dbReference type="GO" id="GO:0005921">
    <property type="term" value="C:gap junction"/>
    <property type="evidence" value="ECO:0007669"/>
    <property type="project" value="UniProtKB-UniRule"/>
</dbReference>
<keyword evidence="4 9" id="KW-0812">Transmembrane</keyword>
<feature type="transmembrane region" description="Helical" evidence="9">
    <location>
        <begin position="632"/>
        <end position="656"/>
    </location>
</feature>
<keyword evidence="2 9" id="KW-0813">Transport</keyword>
<name>A0A1I8JSG7_9PLAT</name>
<comment type="caution">
    <text evidence="9">Lacks conserved residue(s) required for the propagation of feature annotation.</text>
</comment>
<keyword evidence="7 9" id="KW-0472">Membrane</keyword>
<evidence type="ECO:0000256" key="3">
    <source>
        <dbReference type="ARBA" id="ARBA00022475"/>
    </source>
</evidence>
<dbReference type="Pfam" id="PF00876">
    <property type="entry name" value="Innexin"/>
    <property type="match status" value="2"/>
</dbReference>
<keyword evidence="11" id="KW-1185">Reference proteome</keyword>
<keyword evidence="6 9" id="KW-0406">Ion transport</keyword>
<feature type="region of interest" description="Disordered" evidence="10">
    <location>
        <begin position="355"/>
        <end position="437"/>
    </location>
</feature>
<dbReference type="GO" id="GO:0034220">
    <property type="term" value="P:monoatomic ion transmembrane transport"/>
    <property type="evidence" value="ECO:0007669"/>
    <property type="project" value="UniProtKB-KW"/>
</dbReference>
<dbReference type="Proteomes" id="UP000095280">
    <property type="component" value="Unplaced"/>
</dbReference>
<gene>
    <name evidence="9" type="primary">inx</name>
</gene>
<evidence type="ECO:0000256" key="6">
    <source>
        <dbReference type="ARBA" id="ARBA00023065"/>
    </source>
</evidence>
<evidence type="ECO:0000256" key="9">
    <source>
        <dbReference type="RuleBase" id="RU010713"/>
    </source>
</evidence>
<keyword evidence="3" id="KW-1003">Cell membrane</keyword>
<evidence type="ECO:0000256" key="1">
    <source>
        <dbReference type="ARBA" id="ARBA00004651"/>
    </source>
</evidence>
<accession>A0A1I8JSG7</accession>
<comment type="similarity">
    <text evidence="9">Belongs to the pannexin family.</text>
</comment>
<feature type="transmembrane region" description="Helical" evidence="9">
    <location>
        <begin position="285"/>
        <end position="306"/>
    </location>
</feature>
<feature type="compositionally biased region" description="Basic and acidic residues" evidence="10">
    <location>
        <begin position="379"/>
        <end position="437"/>
    </location>
</feature>
<dbReference type="PROSITE" id="PS51013">
    <property type="entry name" value="PANNEXIN"/>
    <property type="match status" value="1"/>
</dbReference>
<evidence type="ECO:0000256" key="7">
    <source>
        <dbReference type="ARBA" id="ARBA00023136"/>
    </source>
</evidence>
<evidence type="ECO:0000313" key="12">
    <source>
        <dbReference type="WBParaSite" id="snap_masked-unitig_9262-processed-gene-0.1-mRNA-1"/>
    </source>
</evidence>
<dbReference type="PANTHER" id="PTHR11893:SF36">
    <property type="entry name" value="INNEXIN-5"/>
    <property type="match status" value="1"/>
</dbReference>
<evidence type="ECO:0000256" key="2">
    <source>
        <dbReference type="ARBA" id="ARBA00022448"/>
    </source>
</evidence>
<evidence type="ECO:0000256" key="4">
    <source>
        <dbReference type="ARBA" id="ARBA00022692"/>
    </source>
</evidence>
<evidence type="ECO:0000256" key="10">
    <source>
        <dbReference type="SAM" id="MobiDB-lite"/>
    </source>
</evidence>
<comment type="function">
    <text evidence="9">Structural component of the gap junctions.</text>
</comment>
<dbReference type="WBParaSite" id="snap_masked-unitig_9262-processed-gene-0.1-mRNA-1">
    <property type="protein sequence ID" value="snap_masked-unitig_9262-processed-gene-0.1-mRNA-1"/>
    <property type="gene ID" value="snap_masked-unitig_9262-processed-gene-0.1"/>
</dbReference>
<reference evidence="12" key="1">
    <citation type="submission" date="2016-11" db="UniProtKB">
        <authorList>
            <consortium name="WormBaseParasite"/>
        </authorList>
    </citation>
    <scope>IDENTIFICATION</scope>
</reference>
<dbReference type="InterPro" id="IPR000990">
    <property type="entry name" value="Innexin"/>
</dbReference>
<evidence type="ECO:0000256" key="8">
    <source>
        <dbReference type="ARBA" id="ARBA00023303"/>
    </source>
</evidence>
<dbReference type="AlphaFoldDB" id="A0A1I8JSG7"/>
<sequence length="659" mass="73098">AELVDTQPGGHGDHVVQGGLRTAKGRLLSPAADQGGAGVLPERKSSESLALARSALDDRTQSANLEQQGHHRRQVIGAQCVQKLGCQVDHLVGFVAGVEPELALASGQVMQPLHNRRHRVEGHRQQAALLTTVQSRAFGSPRRCQLLLAGEQRAEVPVQAAVIFRLAVGAEPAPDARLAEPQQRRVASCRLPDRIALNCRLLRLLGSSRRFSLFVRATVGRLQALLERAGLLFDLADQLRHLRRLPLLLHFQFCRSTVFEFFEYIRTFGLLSSVGLLDLGDRVTFLLSAIVLLLVCSLVIGAKEYFTKSISCMLLPQMIESYCWVTGVYPLRMTEPLPDVSDEWLLKHPTIIQESKAEESKSRGRAKQRKQSRGGAKQSESKAEGEKADESKAEESKAEESKAEESKERGEQSRGEQSKAEESKAEESKAEKSKAEETRVPYQLLPVGCRCYFALQALLCYLPKALFDLICFSRSAYCLSFIAVSAREASLLSPARRAGESRRAGDLPGRPGWWASREYRARPGGSKWATRCTGCLPWCPISKRFGNYTFVMLPGNQTGGAWQSCCCKLELMRASLSYGAELMRNITMGLDWEITMVLPRLGACRFSFRPNHALISVTPYCTSASNIFHEKVYIILWFYFVLAAIVNSASILPLALEDF</sequence>
<feature type="compositionally biased region" description="Basic residues" evidence="10">
    <location>
        <begin position="363"/>
        <end position="372"/>
    </location>
</feature>
<organism evidence="11 12">
    <name type="scientific">Macrostomum lignano</name>
    <dbReference type="NCBI Taxonomy" id="282301"/>
    <lineage>
        <taxon>Eukaryota</taxon>
        <taxon>Metazoa</taxon>
        <taxon>Spiralia</taxon>
        <taxon>Lophotrochozoa</taxon>
        <taxon>Platyhelminthes</taxon>
        <taxon>Rhabditophora</taxon>
        <taxon>Macrostomorpha</taxon>
        <taxon>Macrostomida</taxon>
        <taxon>Macrostomidae</taxon>
        <taxon>Macrostomum</taxon>
    </lineage>
</organism>
<comment type="subcellular location">
    <subcellularLocation>
        <location evidence="1 9">Cell membrane</location>
        <topology evidence="1 9">Multi-pass membrane protein</topology>
    </subcellularLocation>
</comment>
<dbReference type="GO" id="GO:0005886">
    <property type="term" value="C:plasma membrane"/>
    <property type="evidence" value="ECO:0007669"/>
    <property type="project" value="UniProtKB-SubCell"/>
</dbReference>
<keyword evidence="8 9" id="KW-0407">Ion channel</keyword>
<evidence type="ECO:0000313" key="11">
    <source>
        <dbReference type="Proteomes" id="UP000095280"/>
    </source>
</evidence>
<keyword evidence="5 9" id="KW-1133">Transmembrane helix</keyword>
<proteinExistence type="inferred from homology"/>
<evidence type="ECO:0000256" key="5">
    <source>
        <dbReference type="ARBA" id="ARBA00022989"/>
    </source>
</evidence>
<dbReference type="PANTHER" id="PTHR11893">
    <property type="entry name" value="INNEXIN"/>
    <property type="match status" value="1"/>
</dbReference>